<dbReference type="AlphaFoldDB" id="A0A8C6VWB4"/>
<keyword evidence="6" id="KW-0732">Signal</keyword>
<evidence type="ECO:0000313" key="17">
    <source>
        <dbReference type="Proteomes" id="UP000694548"/>
    </source>
</evidence>
<keyword evidence="11" id="KW-0325">Glycoprotein</keyword>
<dbReference type="Gene3D" id="2.40.160.110">
    <property type="match status" value="1"/>
</dbReference>
<keyword evidence="10" id="KW-1015">Disulfide bond</keyword>
<evidence type="ECO:0000259" key="14">
    <source>
        <dbReference type="Pfam" id="PF01299"/>
    </source>
</evidence>
<keyword evidence="9 13" id="KW-0472">Membrane</keyword>
<evidence type="ECO:0000256" key="13">
    <source>
        <dbReference type="SAM" id="Phobius"/>
    </source>
</evidence>
<evidence type="ECO:0000313" key="16">
    <source>
        <dbReference type="Ensembl" id="ENSNFUP00015044678.1"/>
    </source>
</evidence>
<evidence type="ECO:0000256" key="7">
    <source>
        <dbReference type="ARBA" id="ARBA00022753"/>
    </source>
</evidence>
<evidence type="ECO:0000256" key="8">
    <source>
        <dbReference type="ARBA" id="ARBA00022989"/>
    </source>
</evidence>
<keyword evidence="4" id="KW-1003">Cell membrane</keyword>
<dbReference type="InterPro" id="IPR048528">
    <property type="entry name" value="Lamp2-like_luminal"/>
</dbReference>
<reference evidence="16" key="3">
    <citation type="submission" date="2025-09" db="UniProtKB">
        <authorList>
            <consortium name="Ensembl"/>
        </authorList>
    </citation>
    <scope>IDENTIFICATION</scope>
</reference>
<comment type="subcellular location">
    <subcellularLocation>
        <location evidence="1">Cell membrane</location>
        <topology evidence="1">Single-pass type I membrane protein</topology>
    </subcellularLocation>
    <subcellularLocation>
        <location evidence="3">Endosome membrane</location>
        <topology evidence="3">Single-pass type I membrane protein</topology>
    </subcellularLocation>
    <subcellularLocation>
        <location evidence="2">Lysosome membrane</location>
        <topology evidence="2">Single-pass type I membrane protein</topology>
    </subcellularLocation>
</comment>
<dbReference type="Pfam" id="PF21222">
    <property type="entry name" value="Lamp2_2nd"/>
    <property type="match status" value="1"/>
</dbReference>
<evidence type="ECO:0000256" key="10">
    <source>
        <dbReference type="ARBA" id="ARBA00023157"/>
    </source>
</evidence>
<dbReference type="PANTHER" id="PTHR11506">
    <property type="entry name" value="LYSOSOME-ASSOCIATED MEMBRANE GLYCOPROTEIN"/>
    <property type="match status" value="1"/>
</dbReference>
<dbReference type="Proteomes" id="UP000694548">
    <property type="component" value="Chromosome sgr14"/>
</dbReference>
<dbReference type="GO" id="GO:0031902">
    <property type="term" value="C:late endosome membrane"/>
    <property type="evidence" value="ECO:0007669"/>
    <property type="project" value="TreeGrafter"/>
</dbReference>
<evidence type="ECO:0000256" key="5">
    <source>
        <dbReference type="ARBA" id="ARBA00022692"/>
    </source>
</evidence>
<dbReference type="InterPro" id="IPR002000">
    <property type="entry name" value="Lysosome-assoc_membr_glycop"/>
</dbReference>
<evidence type="ECO:0000256" key="2">
    <source>
        <dbReference type="ARBA" id="ARBA00004352"/>
    </source>
</evidence>
<dbReference type="GO" id="GO:0005765">
    <property type="term" value="C:lysosomal membrane"/>
    <property type="evidence" value="ECO:0007669"/>
    <property type="project" value="TreeGrafter"/>
</dbReference>
<evidence type="ECO:0000256" key="9">
    <source>
        <dbReference type="ARBA" id="ARBA00023136"/>
    </source>
</evidence>
<feature type="domain" description="Lysosome-associated membrane glycoprotein 2-like luminal" evidence="14">
    <location>
        <begin position="197"/>
        <end position="342"/>
    </location>
</feature>
<dbReference type="GeneTree" id="ENSGT00950000182899"/>
<evidence type="ECO:0000256" key="12">
    <source>
        <dbReference type="ARBA" id="ARBA00023228"/>
    </source>
</evidence>
<sequence>MRFSTSKSETMVLDRKRVACQLQAGREVLPQMEEFKYLGVLFTSEGRRDWEIDRRIGSASAVMRTLSRSVVVKRELSQKARLSIYRSIYVPILTYGHELWVMTERERSRLQAAEMSFLRRVAGLSLRDRVRSSDIREGLGVEPLLLRIKRSQLRWFGHLVRMPPGRLPGEVFRACPAGRRPPAAAQTSAVLQASEQPERGHYNITNSNGTICLLAHMGLQLNISFSLNETKQEVVNLKPNVTVASGWCEPESAVLLLTADGEKTNLSFVFTLNATTSKYQLSEVSLNASWPDMQGKLPPLCSLMILGTLGHSYMCREKQTLTVSPNVSINTFQVQVQPFGVKGNQFGTAEECQLDVDDMLIPIVVGAALAGLVLVVLTAYLIGRKRSHAGYQTI</sequence>
<reference evidence="16" key="2">
    <citation type="submission" date="2025-08" db="UniProtKB">
        <authorList>
            <consortium name="Ensembl"/>
        </authorList>
    </citation>
    <scope>IDENTIFICATION</scope>
</reference>
<evidence type="ECO:0000256" key="1">
    <source>
        <dbReference type="ARBA" id="ARBA00004251"/>
    </source>
</evidence>
<reference evidence="16" key="1">
    <citation type="submission" date="2014-08" db="EMBL/GenBank/DDBJ databases">
        <authorList>
            <person name="Senf B."/>
            <person name="Petzold A."/>
            <person name="Downie B.R."/>
            <person name="Koch P."/>
            <person name="Platzer M."/>
        </authorList>
    </citation>
    <scope>NUCLEOTIDE SEQUENCE [LARGE SCALE GENOMIC DNA]</scope>
    <source>
        <strain evidence="16">GRZ</strain>
    </source>
</reference>
<keyword evidence="5 13" id="KW-0812">Transmembrane</keyword>
<keyword evidence="7" id="KW-0967">Endosome</keyword>
<protein>
    <submittedName>
        <fullName evidence="16">Lysosomal associated membrane protein 1b</fullName>
    </submittedName>
</protein>
<keyword evidence="17" id="KW-1185">Reference proteome</keyword>
<evidence type="ECO:0000256" key="3">
    <source>
        <dbReference type="ARBA" id="ARBA00004530"/>
    </source>
</evidence>
<evidence type="ECO:0000256" key="6">
    <source>
        <dbReference type="ARBA" id="ARBA00022729"/>
    </source>
</evidence>
<dbReference type="GO" id="GO:0005886">
    <property type="term" value="C:plasma membrane"/>
    <property type="evidence" value="ECO:0007669"/>
    <property type="project" value="UniProtKB-SubCell"/>
</dbReference>
<dbReference type="PRINTS" id="PR00336">
    <property type="entry name" value="LYSASSOCTDMP"/>
</dbReference>
<evidence type="ECO:0000256" key="11">
    <source>
        <dbReference type="ARBA" id="ARBA00023180"/>
    </source>
</evidence>
<dbReference type="Pfam" id="PF01299">
    <property type="entry name" value="Lamp2-like_luminal"/>
    <property type="match status" value="1"/>
</dbReference>
<accession>A0A8C6VWB4</accession>
<evidence type="ECO:0000259" key="15">
    <source>
        <dbReference type="Pfam" id="PF21222"/>
    </source>
</evidence>
<evidence type="ECO:0000256" key="4">
    <source>
        <dbReference type="ARBA" id="ARBA00022475"/>
    </source>
</evidence>
<feature type="domain" description="Lysosome-associated membrane glycoprotein 2-like transmembrane" evidence="15">
    <location>
        <begin position="361"/>
        <end position="392"/>
    </location>
</feature>
<gene>
    <name evidence="16" type="primary">LAMP1</name>
    <name evidence="16" type="synonym">lamp1b</name>
</gene>
<feature type="transmembrane region" description="Helical" evidence="13">
    <location>
        <begin position="359"/>
        <end position="382"/>
    </location>
</feature>
<proteinExistence type="predicted"/>
<keyword evidence="8 13" id="KW-1133">Transmembrane helix</keyword>
<dbReference type="PANTHER" id="PTHR11506:SF27">
    <property type="entry name" value="LYSOSOME-ASSOCIATED MEMBRANE GLYCOPROTEIN 1"/>
    <property type="match status" value="1"/>
</dbReference>
<dbReference type="Ensembl" id="ENSNFUT00015046624.1">
    <property type="protein sequence ID" value="ENSNFUP00015044678.1"/>
    <property type="gene ID" value="ENSNFUG00015021261.1"/>
</dbReference>
<organism evidence="16 17">
    <name type="scientific">Nothobranchius furzeri</name>
    <name type="common">Turquoise killifish</name>
    <dbReference type="NCBI Taxonomy" id="105023"/>
    <lineage>
        <taxon>Eukaryota</taxon>
        <taxon>Metazoa</taxon>
        <taxon>Chordata</taxon>
        <taxon>Craniata</taxon>
        <taxon>Vertebrata</taxon>
        <taxon>Euteleostomi</taxon>
        <taxon>Actinopterygii</taxon>
        <taxon>Neopterygii</taxon>
        <taxon>Teleostei</taxon>
        <taxon>Neoteleostei</taxon>
        <taxon>Acanthomorphata</taxon>
        <taxon>Ovalentaria</taxon>
        <taxon>Atherinomorphae</taxon>
        <taxon>Cyprinodontiformes</taxon>
        <taxon>Nothobranchiidae</taxon>
        <taxon>Nothobranchius</taxon>
    </lineage>
</organism>
<name>A0A8C6VWB4_NOTFU</name>
<keyword evidence="12" id="KW-0458">Lysosome</keyword>
<dbReference type="GO" id="GO:0072594">
    <property type="term" value="P:establishment of protein localization to organelle"/>
    <property type="evidence" value="ECO:0007669"/>
    <property type="project" value="TreeGrafter"/>
</dbReference>
<dbReference type="InterPro" id="IPR048524">
    <property type="entry name" value="Lamp2-like_TM"/>
</dbReference>
<dbReference type="FunFam" id="2.40.160.110:FF:000001">
    <property type="entry name" value="lysosome-associated membrane glycoprotein 2 isoform X2"/>
    <property type="match status" value="1"/>
</dbReference>